<dbReference type="Proteomes" id="UP000019249">
    <property type="component" value="Unassembled WGS sequence"/>
</dbReference>
<proteinExistence type="predicted"/>
<protein>
    <recommendedName>
        <fullName evidence="4">DUF4064 domain-containing protein</fullName>
    </recommendedName>
</protein>
<evidence type="ECO:0000313" key="2">
    <source>
        <dbReference type="EMBL" id="EUJ32847.1"/>
    </source>
</evidence>
<dbReference type="RefSeq" id="WP_036096890.1">
    <property type="nucleotide sequence ID" value="NZ_AODF01000009.1"/>
</dbReference>
<evidence type="ECO:0008006" key="4">
    <source>
        <dbReference type="Google" id="ProtNLM"/>
    </source>
</evidence>
<gene>
    <name evidence="2" type="ORF">MFLO_06149</name>
</gene>
<keyword evidence="1" id="KW-0472">Membrane</keyword>
<evidence type="ECO:0000256" key="1">
    <source>
        <dbReference type="SAM" id="Phobius"/>
    </source>
</evidence>
<keyword evidence="3" id="KW-1185">Reference proteome</keyword>
<feature type="transmembrane region" description="Helical" evidence="1">
    <location>
        <begin position="12"/>
        <end position="38"/>
    </location>
</feature>
<evidence type="ECO:0000313" key="3">
    <source>
        <dbReference type="Proteomes" id="UP000019249"/>
    </source>
</evidence>
<feature type="transmembrane region" description="Helical" evidence="1">
    <location>
        <begin position="88"/>
        <end position="106"/>
    </location>
</feature>
<name>A0ABP3B0S0_9LIST</name>
<keyword evidence="1" id="KW-0812">Transmembrane</keyword>
<feature type="transmembrane region" description="Helical" evidence="1">
    <location>
        <begin position="58"/>
        <end position="76"/>
    </location>
</feature>
<sequence>MKETYLKQAKTTTIIVALISLLQALLAITGFVTVLLSINERETLKLTEKMIRSALLNTSINVIFFVLFTVLFLLAYRRLKKQLSVKLFVYYLYIAFMVFSVVLSGVNGGFSLSGLLIPLMLILLTIAGIFSVKKWEQTPE</sequence>
<organism evidence="2 3">
    <name type="scientific">Listeria floridensis FSL S10-1187</name>
    <dbReference type="NCBI Taxonomy" id="1265817"/>
    <lineage>
        <taxon>Bacteria</taxon>
        <taxon>Bacillati</taxon>
        <taxon>Bacillota</taxon>
        <taxon>Bacilli</taxon>
        <taxon>Bacillales</taxon>
        <taxon>Listeriaceae</taxon>
        <taxon>Listeria</taxon>
    </lineage>
</organism>
<dbReference type="EMBL" id="AODF01000009">
    <property type="protein sequence ID" value="EUJ32847.1"/>
    <property type="molecule type" value="Genomic_DNA"/>
</dbReference>
<reference evidence="2 3" key="1">
    <citation type="journal article" date="2014" name="Int. J. Syst. Evol. Microbiol.">
        <title>Listeria floridensis sp. nov., Listeria aquatica sp. nov., Listeria cornellensis sp. nov., Listeria riparia sp. nov. and Listeria grandensis sp. nov., from agricultural and natural environments.</title>
        <authorList>
            <person name="den Bakker H.C."/>
            <person name="Warchocki S."/>
            <person name="Wright E.M."/>
            <person name="Allred A.F."/>
            <person name="Ahlstrom C."/>
            <person name="Manuel C.S."/>
            <person name="Stasiewicz M.J."/>
            <person name="Burrell A."/>
            <person name="Roof S."/>
            <person name="Strawn L."/>
            <person name="Fortes E.D."/>
            <person name="Nightingale K.K."/>
            <person name="Kephart D."/>
            <person name="Wiedmann M."/>
        </authorList>
    </citation>
    <scope>NUCLEOTIDE SEQUENCE [LARGE SCALE GENOMIC DNA]</scope>
    <source>
        <strain evidence="2 3">FSL S10-1187</strain>
    </source>
</reference>
<keyword evidence="1" id="KW-1133">Transmembrane helix</keyword>
<accession>A0ABP3B0S0</accession>
<comment type="caution">
    <text evidence="2">The sequence shown here is derived from an EMBL/GenBank/DDBJ whole genome shotgun (WGS) entry which is preliminary data.</text>
</comment>
<feature type="transmembrane region" description="Helical" evidence="1">
    <location>
        <begin position="112"/>
        <end position="132"/>
    </location>
</feature>